<protein>
    <recommendedName>
        <fullName evidence="5">CENP-V/GFA domain-containing protein</fullName>
    </recommendedName>
</protein>
<accession>A0A9W8K197</accession>
<evidence type="ECO:0000256" key="2">
    <source>
        <dbReference type="ARBA" id="ARBA00022723"/>
    </source>
</evidence>
<evidence type="ECO:0000313" key="6">
    <source>
        <dbReference type="EMBL" id="KAJ3509655.1"/>
    </source>
</evidence>
<dbReference type="Gene3D" id="3.90.1590.10">
    <property type="entry name" value="glutathione-dependent formaldehyde- activating enzyme (gfa)"/>
    <property type="match status" value="1"/>
</dbReference>
<gene>
    <name evidence="6" type="ORF">NLJ89_g5105</name>
</gene>
<feature type="domain" description="CENP-V/GFA" evidence="5">
    <location>
        <begin position="2"/>
        <end position="72"/>
    </location>
</feature>
<proteinExistence type="inferred from homology"/>
<dbReference type="GO" id="GO:0046872">
    <property type="term" value="F:metal ion binding"/>
    <property type="evidence" value="ECO:0007669"/>
    <property type="project" value="UniProtKB-KW"/>
</dbReference>
<evidence type="ECO:0000256" key="1">
    <source>
        <dbReference type="ARBA" id="ARBA00005495"/>
    </source>
</evidence>
<keyword evidence="2" id="KW-0479">Metal-binding</keyword>
<dbReference type="SUPFAM" id="SSF51316">
    <property type="entry name" value="Mss4-like"/>
    <property type="match status" value="1"/>
</dbReference>
<dbReference type="Proteomes" id="UP001148786">
    <property type="component" value="Unassembled WGS sequence"/>
</dbReference>
<reference evidence="6" key="1">
    <citation type="submission" date="2022-07" db="EMBL/GenBank/DDBJ databases">
        <title>Genome Sequence of Agrocybe chaxingu.</title>
        <authorList>
            <person name="Buettner E."/>
        </authorList>
    </citation>
    <scope>NUCLEOTIDE SEQUENCE</scope>
    <source>
        <strain evidence="6">MP-N11</strain>
    </source>
</reference>
<evidence type="ECO:0000259" key="5">
    <source>
        <dbReference type="Pfam" id="PF04828"/>
    </source>
</evidence>
<keyword evidence="3" id="KW-0862">Zinc</keyword>
<feature type="compositionally biased region" description="Polar residues" evidence="4">
    <location>
        <begin position="11"/>
        <end position="20"/>
    </location>
</feature>
<keyword evidence="7" id="KW-1185">Reference proteome</keyword>
<dbReference type="InterPro" id="IPR011057">
    <property type="entry name" value="Mss4-like_sf"/>
</dbReference>
<evidence type="ECO:0000256" key="3">
    <source>
        <dbReference type="ARBA" id="ARBA00022833"/>
    </source>
</evidence>
<dbReference type="OrthoDB" id="9985472at2759"/>
<feature type="region of interest" description="Disordered" evidence="4">
    <location>
        <begin position="1"/>
        <end position="24"/>
    </location>
</feature>
<dbReference type="AlphaFoldDB" id="A0A9W8K197"/>
<dbReference type="EMBL" id="JANKHO010000460">
    <property type="protein sequence ID" value="KAJ3509655.1"/>
    <property type="molecule type" value="Genomic_DNA"/>
</dbReference>
<evidence type="ECO:0000256" key="4">
    <source>
        <dbReference type="SAM" id="MobiDB-lite"/>
    </source>
</evidence>
<evidence type="ECO:0000313" key="7">
    <source>
        <dbReference type="Proteomes" id="UP001148786"/>
    </source>
</evidence>
<sequence length="91" mass="10361">MRIEQGADQLTVYSDTSTDSGHPMERHFCKICGSNVYMRPTAPIATSKGIRIVNFGTLDDATDWVPQKQMYPEQQASFVKQLDIRPRENKL</sequence>
<dbReference type="Pfam" id="PF04828">
    <property type="entry name" value="GFA"/>
    <property type="match status" value="1"/>
</dbReference>
<organism evidence="6 7">
    <name type="scientific">Agrocybe chaxingu</name>
    <dbReference type="NCBI Taxonomy" id="84603"/>
    <lineage>
        <taxon>Eukaryota</taxon>
        <taxon>Fungi</taxon>
        <taxon>Dikarya</taxon>
        <taxon>Basidiomycota</taxon>
        <taxon>Agaricomycotina</taxon>
        <taxon>Agaricomycetes</taxon>
        <taxon>Agaricomycetidae</taxon>
        <taxon>Agaricales</taxon>
        <taxon>Agaricineae</taxon>
        <taxon>Strophariaceae</taxon>
        <taxon>Agrocybe</taxon>
    </lineage>
</organism>
<comment type="similarity">
    <text evidence="1">Belongs to the Gfa family.</text>
</comment>
<name>A0A9W8K197_9AGAR</name>
<dbReference type="InterPro" id="IPR006913">
    <property type="entry name" value="CENP-V/GFA"/>
</dbReference>
<dbReference type="GO" id="GO:0016846">
    <property type="term" value="F:carbon-sulfur lyase activity"/>
    <property type="evidence" value="ECO:0007669"/>
    <property type="project" value="InterPro"/>
</dbReference>
<comment type="caution">
    <text evidence="6">The sequence shown here is derived from an EMBL/GenBank/DDBJ whole genome shotgun (WGS) entry which is preliminary data.</text>
</comment>